<dbReference type="FunFam" id="3.40.50.720:FF:000084">
    <property type="entry name" value="Short-chain dehydrogenase reductase"/>
    <property type="match status" value="1"/>
</dbReference>
<accession>A0A7W8VGZ7</accession>
<organism evidence="4 5">
    <name type="scientific">Nocardiopsis composta</name>
    <dbReference type="NCBI Taxonomy" id="157465"/>
    <lineage>
        <taxon>Bacteria</taxon>
        <taxon>Bacillati</taxon>
        <taxon>Actinomycetota</taxon>
        <taxon>Actinomycetes</taxon>
        <taxon>Streptosporangiales</taxon>
        <taxon>Nocardiopsidaceae</taxon>
        <taxon>Nocardiopsis</taxon>
    </lineage>
</organism>
<dbReference type="PROSITE" id="PS00061">
    <property type="entry name" value="ADH_SHORT"/>
    <property type="match status" value="1"/>
</dbReference>
<dbReference type="PANTHER" id="PTHR43639">
    <property type="entry name" value="OXIDOREDUCTASE, SHORT-CHAIN DEHYDROGENASE/REDUCTASE FAMILY (AFU_ORTHOLOGUE AFUA_5G02870)"/>
    <property type="match status" value="1"/>
</dbReference>
<feature type="domain" description="Ketoreductase" evidence="3">
    <location>
        <begin position="7"/>
        <end position="220"/>
    </location>
</feature>
<comment type="caution">
    <text evidence="4">The sequence shown here is derived from an EMBL/GenBank/DDBJ whole genome shotgun (WGS) entry which is preliminary data.</text>
</comment>
<dbReference type="EC" id="1.1.1.100" evidence="4"/>
<reference evidence="4 5" key="1">
    <citation type="submission" date="2020-08" db="EMBL/GenBank/DDBJ databases">
        <title>Sequencing the genomes of 1000 actinobacteria strains.</title>
        <authorList>
            <person name="Klenk H.-P."/>
        </authorList>
    </citation>
    <scope>NUCLEOTIDE SEQUENCE [LARGE SCALE GENOMIC DNA]</scope>
    <source>
        <strain evidence="4 5">DSM 44551</strain>
    </source>
</reference>
<evidence type="ECO:0000313" key="4">
    <source>
        <dbReference type="EMBL" id="MBB5436077.1"/>
    </source>
</evidence>
<dbReference type="PRINTS" id="PR00081">
    <property type="entry name" value="GDHRDH"/>
</dbReference>
<dbReference type="Proteomes" id="UP000572635">
    <property type="component" value="Unassembled WGS sequence"/>
</dbReference>
<dbReference type="InterPro" id="IPR002347">
    <property type="entry name" value="SDR_fam"/>
</dbReference>
<dbReference type="Pfam" id="PF13561">
    <property type="entry name" value="adh_short_C2"/>
    <property type="match status" value="1"/>
</dbReference>
<evidence type="ECO:0000259" key="3">
    <source>
        <dbReference type="SMART" id="SM00822"/>
    </source>
</evidence>
<keyword evidence="2 4" id="KW-0560">Oxidoreductase</keyword>
<dbReference type="GO" id="GO:0004316">
    <property type="term" value="F:3-oxoacyl-[acyl-carrier-protein] reductase (NADPH) activity"/>
    <property type="evidence" value="ECO:0007669"/>
    <property type="project" value="UniProtKB-EC"/>
</dbReference>
<dbReference type="SMART" id="SM00822">
    <property type="entry name" value="PKS_KR"/>
    <property type="match status" value="1"/>
</dbReference>
<evidence type="ECO:0000313" key="5">
    <source>
        <dbReference type="Proteomes" id="UP000572635"/>
    </source>
</evidence>
<comment type="similarity">
    <text evidence="1">Belongs to the short-chain dehydrogenases/reductases (SDR) family.</text>
</comment>
<dbReference type="AlphaFoldDB" id="A0A7W8VGZ7"/>
<dbReference type="EMBL" id="JACHDB010000002">
    <property type="protein sequence ID" value="MBB5436077.1"/>
    <property type="molecule type" value="Genomic_DNA"/>
</dbReference>
<evidence type="ECO:0000256" key="1">
    <source>
        <dbReference type="ARBA" id="ARBA00006484"/>
    </source>
</evidence>
<proteinExistence type="inferred from homology"/>
<name>A0A7W8VGZ7_9ACTN</name>
<dbReference type="PANTHER" id="PTHR43639:SF1">
    <property type="entry name" value="SHORT-CHAIN DEHYDROGENASE_REDUCTASE FAMILY PROTEIN"/>
    <property type="match status" value="1"/>
</dbReference>
<dbReference type="Gene3D" id="3.40.50.720">
    <property type="entry name" value="NAD(P)-binding Rossmann-like Domain"/>
    <property type="match status" value="1"/>
</dbReference>
<keyword evidence="5" id="KW-1185">Reference proteome</keyword>
<protein>
    <submittedName>
        <fullName evidence="4">3-oxoacyl-[acyl-carrier protein] reductase</fullName>
        <ecNumber evidence="4">1.1.1.100</ecNumber>
    </submittedName>
</protein>
<dbReference type="PRINTS" id="PR00080">
    <property type="entry name" value="SDRFAMILY"/>
</dbReference>
<sequence>MDVREAAPAVVTGGSRGIGRAVVERLAAYGAPVVFGYATERARAEEVVEAVRAAGGSAWAVRADLAEPDGVDRLFAGADEHLGGRLGVLVNNAAVTGRTAFADASAEEFDRVLAVNARAALLAMQHAERRMAGGGRIVNISSVSTAWPAADEALYAASKGALEQLSRVASRALGPRGITVNTVSPGTTDTDLLRDAVPAEAREAVAGMTPLGRLGRPEDVAAVVAYLAGPDAAWVTGQNIRADGGLV</sequence>
<dbReference type="InterPro" id="IPR057326">
    <property type="entry name" value="KR_dom"/>
</dbReference>
<dbReference type="SUPFAM" id="SSF51735">
    <property type="entry name" value="NAD(P)-binding Rossmann-fold domains"/>
    <property type="match status" value="1"/>
</dbReference>
<gene>
    <name evidence="4" type="ORF">HDA36_006225</name>
</gene>
<evidence type="ECO:0000256" key="2">
    <source>
        <dbReference type="ARBA" id="ARBA00023002"/>
    </source>
</evidence>
<dbReference type="RefSeq" id="WP_184399349.1">
    <property type="nucleotide sequence ID" value="NZ_BAAAJD010000116.1"/>
</dbReference>
<dbReference type="InterPro" id="IPR020904">
    <property type="entry name" value="Sc_DH/Rdtase_CS"/>
</dbReference>
<dbReference type="InterPro" id="IPR036291">
    <property type="entry name" value="NAD(P)-bd_dom_sf"/>
</dbReference>